<organism evidence="1">
    <name type="scientific">Siphoviridae sp. ctAvK3</name>
    <dbReference type="NCBI Taxonomy" id="2826184"/>
    <lineage>
        <taxon>Viruses</taxon>
        <taxon>Duplodnaviria</taxon>
        <taxon>Heunggongvirae</taxon>
        <taxon>Uroviricota</taxon>
        <taxon>Caudoviricetes</taxon>
    </lineage>
</organism>
<protein>
    <submittedName>
        <fullName evidence="1">Uncharacterized protein</fullName>
    </submittedName>
</protein>
<accession>A0A8S5MI39</accession>
<sequence>MTMKPYTVYYIVKANRQEYARSMVVTAGNARGACKRCKELVYEQTGRNAFCPSTKKPEWYDGADES</sequence>
<proteinExistence type="predicted"/>
<name>A0A8S5MI39_9CAUD</name>
<evidence type="ECO:0000313" key="1">
    <source>
        <dbReference type="EMBL" id="DAD81914.1"/>
    </source>
</evidence>
<reference evidence="1" key="1">
    <citation type="journal article" date="2021" name="Proc. Natl. Acad. Sci. U.S.A.">
        <title>A Catalog of Tens of Thousands of Viruses from Human Metagenomes Reveals Hidden Associations with Chronic Diseases.</title>
        <authorList>
            <person name="Tisza M.J."/>
            <person name="Buck C.B."/>
        </authorList>
    </citation>
    <scope>NUCLEOTIDE SEQUENCE</scope>
    <source>
        <strain evidence="1">CtAvK3</strain>
    </source>
</reference>
<dbReference type="EMBL" id="BK014910">
    <property type="protein sequence ID" value="DAD81914.1"/>
    <property type="molecule type" value="Genomic_DNA"/>
</dbReference>